<accession>A0ACB9S374</accession>
<keyword evidence="2" id="KW-1185">Reference proteome</keyword>
<reference evidence="2" key="1">
    <citation type="journal article" date="2023" name="Front. Plant Sci.">
        <title>Chromosomal-level genome assembly of Melastoma candidum provides insights into trichome evolution.</title>
        <authorList>
            <person name="Zhong Y."/>
            <person name="Wu W."/>
            <person name="Sun C."/>
            <person name="Zou P."/>
            <person name="Liu Y."/>
            <person name="Dai S."/>
            <person name="Zhou R."/>
        </authorList>
    </citation>
    <scope>NUCLEOTIDE SEQUENCE [LARGE SCALE GENOMIC DNA]</scope>
</reference>
<dbReference type="EMBL" id="CM042881">
    <property type="protein sequence ID" value="KAI4385815.1"/>
    <property type="molecule type" value="Genomic_DNA"/>
</dbReference>
<proteinExistence type="predicted"/>
<gene>
    <name evidence="1" type="ORF">MLD38_003808</name>
</gene>
<evidence type="ECO:0000313" key="2">
    <source>
        <dbReference type="Proteomes" id="UP001057402"/>
    </source>
</evidence>
<comment type="caution">
    <text evidence="1">The sequence shown here is derived from an EMBL/GenBank/DDBJ whole genome shotgun (WGS) entry which is preliminary data.</text>
</comment>
<protein>
    <submittedName>
        <fullName evidence="1">Uncharacterized protein</fullName>
    </submittedName>
</protein>
<sequence>MGLTTGARRRHWSWAIWSAAFLAVENVEMKVRGKSMVGRLWSCEGRDGNSRKGLADDGDEEGWSATAARRAVGRLRRGGLVGDCDEEDWSATTTRRAVRRT</sequence>
<organism evidence="1 2">
    <name type="scientific">Melastoma candidum</name>
    <dbReference type="NCBI Taxonomy" id="119954"/>
    <lineage>
        <taxon>Eukaryota</taxon>
        <taxon>Viridiplantae</taxon>
        <taxon>Streptophyta</taxon>
        <taxon>Embryophyta</taxon>
        <taxon>Tracheophyta</taxon>
        <taxon>Spermatophyta</taxon>
        <taxon>Magnoliopsida</taxon>
        <taxon>eudicotyledons</taxon>
        <taxon>Gunneridae</taxon>
        <taxon>Pentapetalae</taxon>
        <taxon>rosids</taxon>
        <taxon>malvids</taxon>
        <taxon>Myrtales</taxon>
        <taxon>Melastomataceae</taxon>
        <taxon>Melastomatoideae</taxon>
        <taxon>Melastomateae</taxon>
        <taxon>Melastoma</taxon>
    </lineage>
</organism>
<name>A0ACB9S374_9MYRT</name>
<evidence type="ECO:0000313" key="1">
    <source>
        <dbReference type="EMBL" id="KAI4385815.1"/>
    </source>
</evidence>
<dbReference type="Proteomes" id="UP001057402">
    <property type="component" value="Chromosome 2"/>
</dbReference>